<protein>
    <submittedName>
        <fullName evidence="3">Tripartite-type tricarboxylate transporter receptor subunit TctC</fullName>
    </submittedName>
</protein>
<name>A0A3D9XUH7_PARVE</name>
<dbReference type="Pfam" id="PF03401">
    <property type="entry name" value="TctC"/>
    <property type="match status" value="1"/>
</dbReference>
<dbReference type="Proteomes" id="UP000256941">
    <property type="component" value="Unassembled WGS sequence"/>
</dbReference>
<dbReference type="RefSeq" id="WP_166435443.1">
    <property type="nucleotide sequence ID" value="NZ_CP038196.1"/>
</dbReference>
<dbReference type="PANTHER" id="PTHR42928">
    <property type="entry name" value="TRICARBOXYLATE-BINDING PROTEIN"/>
    <property type="match status" value="1"/>
</dbReference>
<feature type="chain" id="PRO_5017605608" evidence="2">
    <location>
        <begin position="26"/>
        <end position="323"/>
    </location>
</feature>
<evidence type="ECO:0000313" key="3">
    <source>
        <dbReference type="EMBL" id="REF73288.1"/>
    </source>
</evidence>
<dbReference type="CDD" id="cd07012">
    <property type="entry name" value="PBP2_Bug_TTT"/>
    <property type="match status" value="1"/>
</dbReference>
<accession>A0A3D9XUH7</accession>
<organism evidence="3 4">
    <name type="scientific">Paracoccus versutus</name>
    <name type="common">Thiobacillus versutus</name>
    <dbReference type="NCBI Taxonomy" id="34007"/>
    <lineage>
        <taxon>Bacteria</taxon>
        <taxon>Pseudomonadati</taxon>
        <taxon>Pseudomonadota</taxon>
        <taxon>Alphaproteobacteria</taxon>
        <taxon>Rhodobacterales</taxon>
        <taxon>Paracoccaceae</taxon>
        <taxon>Paracoccus</taxon>
    </lineage>
</organism>
<dbReference type="PIRSF" id="PIRSF017082">
    <property type="entry name" value="YflP"/>
    <property type="match status" value="1"/>
</dbReference>
<evidence type="ECO:0000256" key="2">
    <source>
        <dbReference type="SAM" id="SignalP"/>
    </source>
</evidence>
<keyword evidence="3" id="KW-0675">Receptor</keyword>
<dbReference type="AlphaFoldDB" id="A0A3D9XUH7"/>
<sequence>MKLHTKFAVAIGLALTMASPLAASAQDYPDRPVQIIVPLSPGSLSDLTIRKLAPDLAKTLGTSVVIDNRPGAGAAIGTAAAKQEAPDGYTLVLAAASSFSINPHLREDLAYDPMADFAPICRIGGAPQLLAANPSLGVTTAAELVEKAKTETIPFASSGPGTISHLAQEMLKSRMHVDFLHAPYKGTGPAITDTIAGHTKLMFESPGPMLGAIREGQLVPLGVLSPQRLPALPDVPTFEELGFGDMELIGWIGLAAPVGTPAEVIDTLAKACETAVVNPDFHEFSDEQGLVAFFASPAEFAAHIKADFEKFGALVERSGLQPE</sequence>
<proteinExistence type="inferred from homology"/>
<gene>
    <name evidence="3" type="ORF">BDD41_1834</name>
</gene>
<dbReference type="InterPro" id="IPR005064">
    <property type="entry name" value="BUG"/>
</dbReference>
<feature type="signal peptide" evidence="2">
    <location>
        <begin position="1"/>
        <end position="25"/>
    </location>
</feature>
<dbReference type="Gene3D" id="3.40.190.150">
    <property type="entry name" value="Bordetella uptake gene, domain 1"/>
    <property type="match status" value="1"/>
</dbReference>
<dbReference type="InterPro" id="IPR042100">
    <property type="entry name" value="Bug_dom1"/>
</dbReference>
<dbReference type="PANTHER" id="PTHR42928:SF5">
    <property type="entry name" value="BLR1237 PROTEIN"/>
    <property type="match status" value="1"/>
</dbReference>
<evidence type="ECO:0000313" key="4">
    <source>
        <dbReference type="Proteomes" id="UP000256941"/>
    </source>
</evidence>
<comment type="similarity">
    <text evidence="1">Belongs to the UPF0065 (bug) family.</text>
</comment>
<comment type="caution">
    <text evidence="3">The sequence shown here is derived from an EMBL/GenBank/DDBJ whole genome shotgun (WGS) entry which is preliminary data.</text>
</comment>
<reference evidence="3 4" key="1">
    <citation type="submission" date="2018-08" db="EMBL/GenBank/DDBJ databases">
        <title>Genomic Encyclopedia of Archaeal and Bacterial Type Strains, Phase II (KMG-II): from individual species to whole genera.</title>
        <authorList>
            <person name="Goeker M."/>
        </authorList>
    </citation>
    <scope>NUCLEOTIDE SEQUENCE [LARGE SCALE GENOMIC DNA]</scope>
    <source>
        <strain evidence="3 4">DSM 17099</strain>
    </source>
</reference>
<dbReference type="EMBL" id="QTUJ01000001">
    <property type="protein sequence ID" value="REF73288.1"/>
    <property type="molecule type" value="Genomic_DNA"/>
</dbReference>
<keyword evidence="2" id="KW-0732">Signal</keyword>
<evidence type="ECO:0000256" key="1">
    <source>
        <dbReference type="ARBA" id="ARBA00006987"/>
    </source>
</evidence>
<dbReference type="Gene3D" id="3.40.190.10">
    <property type="entry name" value="Periplasmic binding protein-like II"/>
    <property type="match status" value="1"/>
</dbReference>